<dbReference type="InterPro" id="IPR030888">
    <property type="entry name" value="Put_ccm"/>
</dbReference>
<dbReference type="NCBIfam" id="TIGR04391">
    <property type="entry name" value="CcmD_alt_fam"/>
    <property type="match status" value="1"/>
</dbReference>
<gene>
    <name evidence="2" type="ORF">C1881_06605</name>
</gene>
<keyword evidence="1" id="KW-0812">Transmembrane</keyword>
<proteinExistence type="predicted"/>
<dbReference type="EMBL" id="PPTO01000009">
    <property type="protein sequence ID" value="RDB58226.1"/>
    <property type="molecule type" value="Genomic_DNA"/>
</dbReference>
<evidence type="ECO:0000256" key="1">
    <source>
        <dbReference type="SAM" id="Phobius"/>
    </source>
</evidence>
<name>A0A369LJ22_9ACTN</name>
<feature type="transmembrane region" description="Helical" evidence="1">
    <location>
        <begin position="20"/>
        <end position="39"/>
    </location>
</feature>
<dbReference type="RefSeq" id="WP_114615734.1">
    <property type="nucleotide sequence ID" value="NZ_DBFBAR010000008.1"/>
</dbReference>
<keyword evidence="1" id="KW-0472">Membrane</keyword>
<accession>A0A369LJ22</accession>
<evidence type="ECO:0000313" key="3">
    <source>
        <dbReference type="Proteomes" id="UP000253975"/>
    </source>
</evidence>
<comment type="caution">
    <text evidence="2">The sequence shown here is derived from an EMBL/GenBank/DDBJ whole genome shotgun (WGS) entry which is preliminary data.</text>
</comment>
<evidence type="ECO:0000313" key="2">
    <source>
        <dbReference type="EMBL" id="RDB58226.1"/>
    </source>
</evidence>
<sequence length="63" mass="6995">MNPVLSEIYSTVLGGAPYVIAAYALIFAILMVYVIMTILKLKNTEKKLDALEEHVEELLAAKK</sequence>
<reference evidence="2 3" key="1">
    <citation type="journal article" date="2018" name="Elife">
        <title>Discovery and characterization of a prevalent human gut bacterial enzyme sufficient for the inactivation of a family of plant toxins.</title>
        <authorList>
            <person name="Koppel N."/>
            <person name="Bisanz J.E."/>
            <person name="Pandelia M.E."/>
            <person name="Turnbaugh P.J."/>
            <person name="Balskus E.P."/>
        </authorList>
    </citation>
    <scope>NUCLEOTIDE SEQUENCE [LARGE SCALE GENOMIC DNA]</scope>
    <source>
        <strain evidence="2 3">OB21 GAM31</strain>
    </source>
</reference>
<protein>
    <submittedName>
        <fullName evidence="2">Uncharacterized protein</fullName>
    </submittedName>
</protein>
<dbReference type="Proteomes" id="UP000253975">
    <property type="component" value="Unassembled WGS sequence"/>
</dbReference>
<organism evidence="2 3">
    <name type="scientific">Slackia isoflavoniconvertens</name>
    <dbReference type="NCBI Taxonomy" id="572010"/>
    <lineage>
        <taxon>Bacteria</taxon>
        <taxon>Bacillati</taxon>
        <taxon>Actinomycetota</taxon>
        <taxon>Coriobacteriia</taxon>
        <taxon>Eggerthellales</taxon>
        <taxon>Eggerthellaceae</taxon>
        <taxon>Slackia</taxon>
    </lineage>
</organism>
<keyword evidence="1" id="KW-1133">Transmembrane helix</keyword>
<dbReference type="AlphaFoldDB" id="A0A369LJ22"/>